<sequence length="201" mass="23007">MSSSSRKNDDGVPPLYRQGRSLSKIGYFKAAHIKISSDNLFRDFLETYWHAIPSGVRVRRVKDGSSREPCSGTRRAIKFHPYYFVLGFTFPMPRFFQEVLCSMKCAPAQCSPNAVRVMVGFHNLNQFFDLGLTTNEFWYFFDIGRIDGVGQLRIRHKLFDNSSKGDHDWAKETLEISGEWESDSSPELRVSTVFISGKQTA</sequence>
<gene>
    <name evidence="1" type="ORF">C1H46_043566</name>
</gene>
<reference evidence="1 2" key="1">
    <citation type="journal article" date="2019" name="G3 (Bethesda)">
        <title>Sequencing of a Wild Apple (Malus baccata) Genome Unravels the Differences Between Cultivated and Wild Apple Species Regarding Disease Resistance and Cold Tolerance.</title>
        <authorList>
            <person name="Chen X."/>
        </authorList>
    </citation>
    <scope>NUCLEOTIDE SEQUENCE [LARGE SCALE GENOMIC DNA]</scope>
    <source>
        <strain evidence="2">cv. Shandingzi</strain>
        <tissue evidence="1">Leaves</tissue>
    </source>
</reference>
<keyword evidence="2" id="KW-1185">Reference proteome</keyword>
<dbReference type="EMBL" id="VIEB01001656">
    <property type="protein sequence ID" value="TQD70907.1"/>
    <property type="molecule type" value="Genomic_DNA"/>
</dbReference>
<evidence type="ECO:0000313" key="1">
    <source>
        <dbReference type="EMBL" id="TQD70907.1"/>
    </source>
</evidence>
<comment type="caution">
    <text evidence="1">The sequence shown here is derived from an EMBL/GenBank/DDBJ whole genome shotgun (WGS) entry which is preliminary data.</text>
</comment>
<evidence type="ECO:0000313" key="2">
    <source>
        <dbReference type="Proteomes" id="UP000315295"/>
    </source>
</evidence>
<proteinExistence type="predicted"/>
<dbReference type="Proteomes" id="UP000315295">
    <property type="component" value="Unassembled WGS sequence"/>
</dbReference>
<dbReference type="AlphaFoldDB" id="A0A540K9J6"/>
<organism evidence="1 2">
    <name type="scientific">Malus baccata</name>
    <name type="common">Siberian crab apple</name>
    <name type="synonym">Pyrus baccata</name>
    <dbReference type="NCBI Taxonomy" id="106549"/>
    <lineage>
        <taxon>Eukaryota</taxon>
        <taxon>Viridiplantae</taxon>
        <taxon>Streptophyta</taxon>
        <taxon>Embryophyta</taxon>
        <taxon>Tracheophyta</taxon>
        <taxon>Spermatophyta</taxon>
        <taxon>Magnoliopsida</taxon>
        <taxon>eudicotyledons</taxon>
        <taxon>Gunneridae</taxon>
        <taxon>Pentapetalae</taxon>
        <taxon>rosids</taxon>
        <taxon>fabids</taxon>
        <taxon>Rosales</taxon>
        <taxon>Rosaceae</taxon>
        <taxon>Amygdaloideae</taxon>
        <taxon>Maleae</taxon>
        <taxon>Malus</taxon>
    </lineage>
</organism>
<name>A0A540K9J6_MALBA</name>
<accession>A0A540K9J6</accession>
<protein>
    <submittedName>
        <fullName evidence="1">Uncharacterized protein</fullName>
    </submittedName>
</protein>